<evidence type="ECO:0000313" key="3">
    <source>
        <dbReference type="Proteomes" id="UP000218231"/>
    </source>
</evidence>
<evidence type="ECO:0000313" key="2">
    <source>
        <dbReference type="EMBL" id="PAV73981.1"/>
    </source>
</evidence>
<dbReference type="EMBL" id="LIAE01008447">
    <property type="protein sequence ID" value="PAV73981.1"/>
    <property type="molecule type" value="Genomic_DNA"/>
</dbReference>
<dbReference type="Proteomes" id="UP000218231">
    <property type="component" value="Unassembled WGS sequence"/>
</dbReference>
<accession>A0A2A2KJ52</accession>
<name>A0A2A2KJ52_9BILA</name>
<comment type="caution">
    <text evidence="2">The sequence shown here is derived from an EMBL/GenBank/DDBJ whole genome shotgun (WGS) entry which is preliminary data.</text>
</comment>
<sequence length="761" mass="84914">MAERPVAIPRYRAAAMAGARARYPAAQAVEQADEAAPKIPGATHRAPGHRGWLAPRRPAPPHGHVRAGSWRSSLVISNPLHQHSLQGAQLPFDTGVDDAARGFQSTTAACEPSITTDFQGARVGKLLENCIDTQADLAHLFGAHVQNQRLAWLNLRQRLARGGQRQLDVRVGPQHLAHRLVHHLTQLPVCLAIELCTAQTHAVQHRRLLDRGHFQPDLVPKPMLRLKYRIGLGIEFACTLTSAFDQGTGLEKALAPVSGHFQAKDTRQGALIVAQRPGRQHTGARQAQGQAPGKTGIGTTTGLQPERQPLQGQVHLQRAAWQRPLPAWWPWTDDQPPFLQAIAQALIAKGVAQARLVGSGEQSHDGLAMQQAAHSGQNTFECWLRIEGQPTQPFWYFKGFGQVQRRQQPTIDRAVPTPMRQGLNYLQQRLRTLSLVQHPQQCPDQRKQTQARTLHHLNRQQRRMPRPWSQLTSLGGRHQHHTDAFVVQAFDAVAQQLFHLPDVQVQRRVRRMLDEDRRRSRTGRRAQGVTRLRQDHMHPRHQHAIDFRQGARQFLGLHIGQPRVLLQWRRDQAVPGEYITHRGEHLPWIALALERGYRMADVGLADQDLHLAVLVLRLHRLDALGIQHREHFVGFALAEAQGTYWAFMRVSIFCVVRPTPLAISSTCRLVRIRAQWASINATGSPTPETRLACAPCLASACCWPNCAILCSTPSSRLPALLDSACSNSATWRKSTSGAARDCRSVTTRATSAMPLMCRSPL</sequence>
<protein>
    <submittedName>
        <fullName evidence="2">Uncharacterized protein</fullName>
    </submittedName>
</protein>
<evidence type="ECO:0000256" key="1">
    <source>
        <dbReference type="SAM" id="MobiDB-lite"/>
    </source>
</evidence>
<organism evidence="2 3">
    <name type="scientific">Diploscapter pachys</name>
    <dbReference type="NCBI Taxonomy" id="2018661"/>
    <lineage>
        <taxon>Eukaryota</taxon>
        <taxon>Metazoa</taxon>
        <taxon>Ecdysozoa</taxon>
        <taxon>Nematoda</taxon>
        <taxon>Chromadorea</taxon>
        <taxon>Rhabditida</taxon>
        <taxon>Rhabditina</taxon>
        <taxon>Rhabditomorpha</taxon>
        <taxon>Rhabditoidea</taxon>
        <taxon>Rhabditidae</taxon>
        <taxon>Diploscapter</taxon>
    </lineage>
</organism>
<keyword evidence="3" id="KW-1185">Reference proteome</keyword>
<dbReference type="AlphaFoldDB" id="A0A2A2KJ52"/>
<gene>
    <name evidence="2" type="ORF">WR25_16524</name>
</gene>
<reference evidence="2 3" key="1">
    <citation type="journal article" date="2017" name="Curr. Biol.">
        <title>Genome architecture and evolution of a unichromosomal asexual nematode.</title>
        <authorList>
            <person name="Fradin H."/>
            <person name="Zegar C."/>
            <person name="Gutwein M."/>
            <person name="Lucas J."/>
            <person name="Kovtun M."/>
            <person name="Corcoran D."/>
            <person name="Baugh L.R."/>
            <person name="Kiontke K."/>
            <person name="Gunsalus K."/>
            <person name="Fitch D.H."/>
            <person name="Piano F."/>
        </authorList>
    </citation>
    <scope>NUCLEOTIDE SEQUENCE [LARGE SCALE GENOMIC DNA]</scope>
    <source>
        <strain evidence="2">PF1309</strain>
    </source>
</reference>
<proteinExistence type="predicted"/>
<feature type="region of interest" description="Disordered" evidence="1">
    <location>
        <begin position="278"/>
        <end position="305"/>
    </location>
</feature>